<name>A0ACB0YC43_MELEN</name>
<comment type="caution">
    <text evidence="1">The sequence shown here is derived from an EMBL/GenBank/DDBJ whole genome shotgun (WGS) entry which is preliminary data.</text>
</comment>
<evidence type="ECO:0000313" key="2">
    <source>
        <dbReference type="Proteomes" id="UP001497535"/>
    </source>
</evidence>
<proteinExistence type="predicted"/>
<keyword evidence="2" id="KW-1185">Reference proteome</keyword>
<reference evidence="1" key="1">
    <citation type="submission" date="2023-11" db="EMBL/GenBank/DDBJ databases">
        <authorList>
            <person name="Poullet M."/>
        </authorList>
    </citation>
    <scope>NUCLEOTIDE SEQUENCE</scope>
    <source>
        <strain evidence="1">E1834</strain>
    </source>
</reference>
<protein>
    <submittedName>
        <fullName evidence="1">Uncharacterized protein</fullName>
    </submittedName>
</protein>
<sequence>MKLESFLIVLIFNWVLWTSVKTVPIRKVLSKHAEKDYIATKTLNNGAESSVNPQIQKHKGTLTKKDKYINKGGNKLRSRSEYNKEYYQKNKEKLVEKSRKHRIQNKEKVSETQQNSYKRFKSERCQYSNTYYQRNRQRILDNKKLYQQNNREKRREYMREYRQKKKNVEGTSLVNQQTDNFINKGKLPIVYEEEGNLLNQGEGESNNAENEQNQIEVEEPNKTLEDATIDLNKKILPFDLNENPDDQELQDY</sequence>
<accession>A0ACB0YC43</accession>
<gene>
    <name evidence="1" type="ORF">MENTE1834_LOCUS10271</name>
</gene>
<dbReference type="Proteomes" id="UP001497535">
    <property type="component" value="Unassembled WGS sequence"/>
</dbReference>
<organism evidence="1 2">
    <name type="scientific">Meloidogyne enterolobii</name>
    <name type="common">Root-knot nematode worm</name>
    <name type="synonym">Meloidogyne mayaguensis</name>
    <dbReference type="NCBI Taxonomy" id="390850"/>
    <lineage>
        <taxon>Eukaryota</taxon>
        <taxon>Metazoa</taxon>
        <taxon>Ecdysozoa</taxon>
        <taxon>Nematoda</taxon>
        <taxon>Chromadorea</taxon>
        <taxon>Rhabditida</taxon>
        <taxon>Tylenchina</taxon>
        <taxon>Tylenchomorpha</taxon>
        <taxon>Tylenchoidea</taxon>
        <taxon>Meloidogynidae</taxon>
        <taxon>Meloidogyninae</taxon>
        <taxon>Meloidogyne</taxon>
    </lineage>
</organism>
<evidence type="ECO:0000313" key="1">
    <source>
        <dbReference type="EMBL" id="CAK5040656.1"/>
    </source>
</evidence>
<dbReference type="EMBL" id="CAVMJV010000010">
    <property type="protein sequence ID" value="CAK5040656.1"/>
    <property type="molecule type" value="Genomic_DNA"/>
</dbReference>